<keyword evidence="9" id="KW-0460">Magnesium</keyword>
<dbReference type="PANTHER" id="PTHR30525">
    <property type="entry name" value="1-DEOXY-D-XYLULOSE 5-PHOSPHATE REDUCTOISOMERASE"/>
    <property type="match status" value="1"/>
</dbReference>
<feature type="domain" description="DXP reductoisomerase C-terminal" evidence="12">
    <location>
        <begin position="258"/>
        <end position="372"/>
    </location>
</feature>
<comment type="pathway">
    <text evidence="1 9">Isoprenoid biosynthesis; isopentenyl diphosphate biosynthesis via DXP pathway; isopentenyl diphosphate from 1-deoxy-D-xylulose 5-phosphate: step 1/6.</text>
</comment>
<proteinExistence type="inferred from homology"/>
<evidence type="ECO:0000313" key="13">
    <source>
        <dbReference type="EMBL" id="RCL38028.1"/>
    </source>
</evidence>
<dbReference type="GO" id="GO:0051484">
    <property type="term" value="P:isopentenyl diphosphate biosynthetic process, methylerythritol 4-phosphate pathway involved in terpenoid biosynthetic process"/>
    <property type="evidence" value="ECO:0007669"/>
    <property type="project" value="UniProtKB-ARBA"/>
</dbReference>
<dbReference type="NCBIfam" id="TIGR00243">
    <property type="entry name" value="Dxr"/>
    <property type="match status" value="1"/>
</dbReference>
<evidence type="ECO:0000256" key="6">
    <source>
        <dbReference type="ARBA" id="ARBA00023211"/>
    </source>
</evidence>
<keyword evidence="3 9" id="KW-0479">Metal-binding</keyword>
<feature type="binding site" evidence="9">
    <location>
        <position position="38"/>
    </location>
    <ligand>
        <name>NADPH</name>
        <dbReference type="ChEBI" id="CHEBI:57783"/>
    </ligand>
</feature>
<feature type="binding site" evidence="9">
    <location>
        <position position="13"/>
    </location>
    <ligand>
        <name>NADPH</name>
        <dbReference type="ChEBI" id="CHEBI:57783"/>
    </ligand>
</feature>
<name>A0A368BL37_9GAMM</name>
<evidence type="ECO:0000256" key="8">
    <source>
        <dbReference type="ARBA" id="ARBA00048543"/>
    </source>
</evidence>
<protein>
    <recommendedName>
        <fullName evidence="9">1-deoxy-D-xylulose 5-phosphate reductoisomerase</fullName>
        <shortName evidence="9">DXP reductoisomerase</shortName>
        <ecNumber evidence="9">1.1.1.267</ecNumber>
    </recommendedName>
    <alternativeName>
        <fullName evidence="9">1-deoxyxylulose-5-phosphate reductoisomerase</fullName>
    </alternativeName>
    <alternativeName>
        <fullName evidence="9">2-C-methyl-D-erythritol 4-phosphate synthase</fullName>
    </alternativeName>
</protein>
<feature type="binding site" evidence="9">
    <location>
        <position position="148"/>
    </location>
    <ligand>
        <name>Mn(2+)</name>
        <dbReference type="ChEBI" id="CHEBI:29035"/>
    </ligand>
</feature>
<comment type="catalytic activity">
    <reaction evidence="8">
        <text>2-C-methyl-D-erythritol 4-phosphate + NADP(+) = 1-deoxy-D-xylulose 5-phosphate + NADPH + H(+)</text>
        <dbReference type="Rhea" id="RHEA:13717"/>
        <dbReference type="ChEBI" id="CHEBI:15378"/>
        <dbReference type="ChEBI" id="CHEBI:57783"/>
        <dbReference type="ChEBI" id="CHEBI:57792"/>
        <dbReference type="ChEBI" id="CHEBI:58262"/>
        <dbReference type="ChEBI" id="CHEBI:58349"/>
        <dbReference type="EC" id="1.1.1.267"/>
    </reaction>
    <physiologicalReaction direction="right-to-left" evidence="8">
        <dbReference type="Rhea" id="RHEA:13719"/>
    </physiologicalReaction>
</comment>
<evidence type="ECO:0000259" key="12">
    <source>
        <dbReference type="Pfam" id="PF13288"/>
    </source>
</evidence>
<dbReference type="HAMAP" id="MF_00183">
    <property type="entry name" value="DXP_reductoisom"/>
    <property type="match status" value="1"/>
</dbReference>
<dbReference type="InterPro" id="IPR013644">
    <property type="entry name" value="DXP_reductoisomerase_C"/>
</dbReference>
<feature type="binding site" evidence="9">
    <location>
        <position position="121"/>
    </location>
    <ligand>
        <name>1-deoxy-D-xylulose 5-phosphate</name>
        <dbReference type="ChEBI" id="CHEBI:57792"/>
    </ligand>
</feature>
<dbReference type="EMBL" id="QOPC01000014">
    <property type="protein sequence ID" value="RCL38028.1"/>
    <property type="molecule type" value="Genomic_DNA"/>
</dbReference>
<evidence type="ECO:0000256" key="9">
    <source>
        <dbReference type="HAMAP-Rule" id="MF_00183"/>
    </source>
</evidence>
<feature type="binding site" evidence="9">
    <location>
        <position position="122"/>
    </location>
    <ligand>
        <name>NADPH</name>
        <dbReference type="ChEBI" id="CHEBI:57783"/>
    </ligand>
</feature>
<feature type="binding site" evidence="9">
    <location>
        <position position="218"/>
    </location>
    <ligand>
        <name>1-deoxy-D-xylulose 5-phosphate</name>
        <dbReference type="ChEBI" id="CHEBI:57792"/>
    </ligand>
</feature>
<feature type="binding site" evidence="9">
    <location>
        <position position="218"/>
    </location>
    <ligand>
        <name>Mn(2+)</name>
        <dbReference type="ChEBI" id="CHEBI:29035"/>
    </ligand>
</feature>
<feature type="binding site" evidence="9">
    <location>
        <position position="146"/>
    </location>
    <ligand>
        <name>Mn(2+)</name>
        <dbReference type="ChEBI" id="CHEBI:29035"/>
    </ligand>
</feature>
<feature type="binding site" evidence="9">
    <location>
        <position position="36"/>
    </location>
    <ligand>
        <name>NADPH</name>
        <dbReference type="ChEBI" id="CHEBI:57783"/>
    </ligand>
</feature>
<feature type="domain" description="1-deoxy-D-xylulose 5-phosphate reductoisomerase C-terminal" evidence="11">
    <location>
        <begin position="142"/>
        <end position="226"/>
    </location>
</feature>
<feature type="binding site" evidence="9">
    <location>
        <position position="10"/>
    </location>
    <ligand>
        <name>NADPH</name>
        <dbReference type="ChEBI" id="CHEBI:57783"/>
    </ligand>
</feature>
<dbReference type="SUPFAM" id="SSF69055">
    <property type="entry name" value="1-deoxy-D-xylulose-5-phosphate reductoisomerase, C-terminal domain"/>
    <property type="match status" value="1"/>
</dbReference>
<dbReference type="GO" id="GO:0030604">
    <property type="term" value="F:1-deoxy-D-xylulose-5-phosphate reductoisomerase activity"/>
    <property type="evidence" value="ECO:0007669"/>
    <property type="project" value="UniProtKB-UniRule"/>
</dbReference>
<feature type="binding site" evidence="9">
    <location>
        <position position="196"/>
    </location>
    <ligand>
        <name>1-deoxy-D-xylulose 5-phosphate</name>
        <dbReference type="ChEBI" id="CHEBI:57792"/>
    </ligand>
</feature>
<keyword evidence="6 9" id="KW-0464">Manganese</keyword>
<sequence length="383" mass="42574">MKNIVLLGATGSIGDSCLNVIRQNKKHFRLFGIVLGGNLDKAKKIAKEFNPEHIFVAEPNIDKSHDLLQSYPNILNTEDELQELIQDPCVDIVISAISGFAGLKTSYFAIDAGKTILIANKESIVAAGDILMPLAKIKNSEIIPVDSEHNAIHQCLPLQKNLNEISKIMITASGGPFREKAFNDLSSVTLKDALNHPTWSMGTKITIDSATLVNKCLELIEAHYLFQIPESQIEIVVHPQSIIHSMVTFIDGSTIAQMSNPNMEVPIANALGLDQRLPIDFEQINFSELNLSFEPIADGREVIFDIAREVCNQKGNLGVIFNASNEIAVEAFINQKISFIDIYKVIQRTFEYFPCSKVPTLEDIFEYDKQARIQAEKVIKSLH</sequence>
<dbReference type="InterPro" id="IPR036169">
    <property type="entry name" value="DXPR_C_sf"/>
</dbReference>
<feature type="binding site" evidence="9">
    <location>
        <position position="173"/>
    </location>
    <ligand>
        <name>1-deoxy-D-xylulose 5-phosphate</name>
        <dbReference type="ChEBI" id="CHEBI:57792"/>
    </ligand>
</feature>
<accession>A0A368BL37</accession>
<keyword evidence="13" id="KW-0413">Isomerase</keyword>
<evidence type="ECO:0000256" key="1">
    <source>
        <dbReference type="ARBA" id="ARBA00005094"/>
    </source>
</evidence>
<feature type="binding site" evidence="9">
    <location>
        <position position="209"/>
    </location>
    <ligand>
        <name>1-deoxy-D-xylulose 5-phosphate</name>
        <dbReference type="ChEBI" id="CHEBI:57792"/>
    </ligand>
</feature>
<comment type="caution">
    <text evidence="13">The sequence shown here is derived from an EMBL/GenBank/DDBJ whole genome shotgun (WGS) entry which is preliminary data.</text>
</comment>
<dbReference type="SUPFAM" id="SSF51735">
    <property type="entry name" value="NAD(P)-binding Rossmann-fold domains"/>
    <property type="match status" value="1"/>
</dbReference>
<keyword evidence="4 9" id="KW-0521">NADP</keyword>
<evidence type="ECO:0000256" key="3">
    <source>
        <dbReference type="ARBA" id="ARBA00022723"/>
    </source>
</evidence>
<dbReference type="UniPathway" id="UPA00056">
    <property type="reaction ID" value="UER00092"/>
</dbReference>
<evidence type="ECO:0000256" key="4">
    <source>
        <dbReference type="ARBA" id="ARBA00022857"/>
    </source>
</evidence>
<feature type="binding site" evidence="9">
    <location>
        <position position="12"/>
    </location>
    <ligand>
        <name>NADPH</name>
        <dbReference type="ChEBI" id="CHEBI:57783"/>
    </ligand>
</feature>
<comment type="caution">
    <text evidence="9">Lacks conserved residue(s) required for the propagation of feature annotation.</text>
</comment>
<comment type="similarity">
    <text evidence="2 9">Belongs to the DXR family.</text>
</comment>
<dbReference type="Gene3D" id="1.10.1740.10">
    <property type="match status" value="1"/>
</dbReference>
<dbReference type="Pfam" id="PF02670">
    <property type="entry name" value="DXP_reductoisom"/>
    <property type="match status" value="1"/>
</dbReference>
<keyword evidence="5 9" id="KW-0560">Oxidoreductase</keyword>
<dbReference type="AlphaFoldDB" id="A0A368BL37"/>
<dbReference type="InterPro" id="IPR026877">
    <property type="entry name" value="DXPR_C"/>
</dbReference>
<evidence type="ECO:0000313" key="14">
    <source>
        <dbReference type="Proteomes" id="UP000253032"/>
    </source>
</evidence>
<dbReference type="GO" id="GO:0016853">
    <property type="term" value="F:isomerase activity"/>
    <property type="evidence" value="ECO:0007669"/>
    <property type="project" value="UniProtKB-KW"/>
</dbReference>
<dbReference type="GO" id="GO:0030145">
    <property type="term" value="F:manganese ion binding"/>
    <property type="evidence" value="ECO:0007669"/>
    <property type="project" value="TreeGrafter"/>
</dbReference>
<dbReference type="EC" id="1.1.1.267" evidence="9"/>
<dbReference type="Gene3D" id="3.40.50.720">
    <property type="entry name" value="NAD(P)-binding Rossmann-like Domain"/>
    <property type="match status" value="1"/>
</dbReference>
<feature type="binding site" evidence="9">
    <location>
        <position position="120"/>
    </location>
    <ligand>
        <name>NADPH</name>
        <dbReference type="ChEBI" id="CHEBI:57783"/>
    </ligand>
</feature>
<comment type="cofactor">
    <cofactor evidence="9">
        <name>Mg(2+)</name>
        <dbReference type="ChEBI" id="CHEBI:18420"/>
    </cofactor>
    <cofactor evidence="9">
        <name>Mn(2+)</name>
        <dbReference type="ChEBI" id="CHEBI:29035"/>
    </cofactor>
</comment>
<organism evidence="13 14">
    <name type="scientific">SAR86 cluster bacterium</name>
    <dbReference type="NCBI Taxonomy" id="2030880"/>
    <lineage>
        <taxon>Bacteria</taxon>
        <taxon>Pseudomonadati</taxon>
        <taxon>Pseudomonadota</taxon>
        <taxon>Gammaproteobacteria</taxon>
        <taxon>SAR86 cluster</taxon>
    </lineage>
</organism>
<comment type="function">
    <text evidence="9">Catalyzes the NADPH-dependent rearrangement and reduction of 1-deoxy-D-xylulose-5-phosphate (DXP) to 2-C-methyl-D-erythritol 4-phosphate (MEP).</text>
</comment>
<evidence type="ECO:0000256" key="2">
    <source>
        <dbReference type="ARBA" id="ARBA00006825"/>
    </source>
</evidence>
<dbReference type="InterPro" id="IPR013512">
    <property type="entry name" value="DXP_reductoisomerase_N"/>
</dbReference>
<dbReference type="PANTHER" id="PTHR30525:SF0">
    <property type="entry name" value="1-DEOXY-D-XYLULOSE 5-PHOSPHATE REDUCTOISOMERASE, CHLOROPLASTIC"/>
    <property type="match status" value="1"/>
</dbReference>
<dbReference type="InterPro" id="IPR003821">
    <property type="entry name" value="DXP_reductoisomerase"/>
</dbReference>
<gene>
    <name evidence="9" type="primary">dxr</name>
    <name evidence="13" type="ORF">DBW98_03015</name>
</gene>
<feature type="domain" description="1-deoxy-D-xylulose 5-phosphate reductoisomerase N-terminal" evidence="10">
    <location>
        <begin position="4"/>
        <end position="128"/>
    </location>
</feature>
<dbReference type="SUPFAM" id="SSF55347">
    <property type="entry name" value="Glyceraldehyde-3-phosphate dehydrogenase-like, C-terminal domain"/>
    <property type="match status" value="1"/>
</dbReference>
<keyword evidence="7 9" id="KW-0414">Isoprene biosynthesis</keyword>
<evidence type="ECO:0000259" key="11">
    <source>
        <dbReference type="Pfam" id="PF08436"/>
    </source>
</evidence>
<evidence type="ECO:0000256" key="5">
    <source>
        <dbReference type="ARBA" id="ARBA00023002"/>
    </source>
</evidence>
<feature type="binding site" evidence="9">
    <location>
        <position position="214"/>
    </location>
    <ligand>
        <name>1-deoxy-D-xylulose 5-phosphate</name>
        <dbReference type="ChEBI" id="CHEBI:57792"/>
    </ligand>
</feature>
<dbReference type="PIRSF" id="PIRSF006205">
    <property type="entry name" value="Dxp_reductismrs"/>
    <property type="match status" value="1"/>
</dbReference>
<feature type="binding site" evidence="9">
    <location>
        <position position="202"/>
    </location>
    <ligand>
        <name>NADPH</name>
        <dbReference type="ChEBI" id="CHEBI:57783"/>
    </ligand>
</feature>
<feature type="binding site" evidence="9">
    <location>
        <position position="148"/>
    </location>
    <ligand>
        <name>1-deoxy-D-xylulose 5-phosphate</name>
        <dbReference type="ChEBI" id="CHEBI:57792"/>
    </ligand>
</feature>
<dbReference type="Proteomes" id="UP000253032">
    <property type="component" value="Unassembled WGS sequence"/>
</dbReference>
<feature type="binding site" evidence="9">
    <location>
        <position position="11"/>
    </location>
    <ligand>
        <name>NADPH</name>
        <dbReference type="ChEBI" id="CHEBI:57783"/>
    </ligand>
</feature>
<dbReference type="Pfam" id="PF13288">
    <property type="entry name" value="DXPR_C"/>
    <property type="match status" value="1"/>
</dbReference>
<dbReference type="FunFam" id="3.40.50.720:FF:000045">
    <property type="entry name" value="1-deoxy-D-xylulose 5-phosphate reductoisomerase"/>
    <property type="match status" value="1"/>
</dbReference>
<dbReference type="GO" id="GO:0070402">
    <property type="term" value="F:NADPH binding"/>
    <property type="evidence" value="ECO:0007669"/>
    <property type="project" value="InterPro"/>
</dbReference>
<dbReference type="InterPro" id="IPR036291">
    <property type="entry name" value="NAD(P)-bd_dom_sf"/>
</dbReference>
<evidence type="ECO:0000256" key="7">
    <source>
        <dbReference type="ARBA" id="ARBA00023229"/>
    </source>
</evidence>
<feature type="binding site" evidence="9">
    <location>
        <position position="215"/>
    </location>
    <ligand>
        <name>1-deoxy-D-xylulose 5-phosphate</name>
        <dbReference type="ChEBI" id="CHEBI:57792"/>
    </ligand>
</feature>
<evidence type="ECO:0000259" key="10">
    <source>
        <dbReference type="Pfam" id="PF02670"/>
    </source>
</evidence>
<dbReference type="Pfam" id="PF08436">
    <property type="entry name" value="DXP_redisom_C"/>
    <property type="match status" value="1"/>
</dbReference>
<reference evidence="13 14" key="1">
    <citation type="journal article" date="2018" name="Microbiome">
        <title>Fine metagenomic profile of the Mediterranean stratified and mixed water columns revealed by assembly and recruitment.</title>
        <authorList>
            <person name="Haro-Moreno J.M."/>
            <person name="Lopez-Perez M."/>
            <person name="De La Torre J.R."/>
            <person name="Picazo A."/>
            <person name="Camacho A."/>
            <person name="Rodriguez-Valera F."/>
        </authorList>
    </citation>
    <scope>NUCLEOTIDE SEQUENCE [LARGE SCALE GENOMIC DNA]</scope>
    <source>
        <strain evidence="13">MED-G84</strain>
    </source>
</reference>
<feature type="binding site" evidence="9">
    <location>
        <position position="147"/>
    </location>
    <ligand>
        <name>1-deoxy-D-xylulose 5-phosphate</name>
        <dbReference type="ChEBI" id="CHEBI:57792"/>
    </ligand>
</feature>